<name>A0AAN9TKB5_9HEMI</name>
<dbReference type="Pfam" id="PF08244">
    <property type="entry name" value="Glyco_hydro_32C"/>
    <property type="match status" value="1"/>
</dbReference>
<dbReference type="SMART" id="SM00640">
    <property type="entry name" value="Glyco_32"/>
    <property type="match status" value="1"/>
</dbReference>
<evidence type="ECO:0000259" key="6">
    <source>
        <dbReference type="Pfam" id="PF08244"/>
    </source>
</evidence>
<feature type="domain" description="Glycosyl hydrolase family 32 N-terminal" evidence="5">
    <location>
        <begin position="5"/>
        <end position="331"/>
    </location>
</feature>
<dbReference type="Gene3D" id="2.115.10.20">
    <property type="entry name" value="Glycosyl hydrolase domain, family 43"/>
    <property type="match status" value="1"/>
</dbReference>
<dbReference type="Pfam" id="PF00251">
    <property type="entry name" value="Glyco_hydro_32N"/>
    <property type="match status" value="1"/>
</dbReference>
<dbReference type="GO" id="GO:0005737">
    <property type="term" value="C:cytoplasm"/>
    <property type="evidence" value="ECO:0007669"/>
    <property type="project" value="TreeGrafter"/>
</dbReference>
<dbReference type="Proteomes" id="UP001367676">
    <property type="component" value="Unassembled WGS sequence"/>
</dbReference>
<evidence type="ECO:0000313" key="7">
    <source>
        <dbReference type="EMBL" id="KAK7595058.1"/>
    </source>
</evidence>
<protein>
    <recommendedName>
        <fullName evidence="9">Beta-fructofuranosidase</fullName>
    </recommendedName>
</protein>
<dbReference type="SUPFAM" id="SSF75005">
    <property type="entry name" value="Arabinanase/levansucrase/invertase"/>
    <property type="match status" value="1"/>
</dbReference>
<dbReference type="InterPro" id="IPR013189">
    <property type="entry name" value="Glyco_hydro_32_C"/>
</dbReference>
<dbReference type="EMBL" id="JBBCAQ010000019">
    <property type="protein sequence ID" value="KAK7595058.1"/>
    <property type="molecule type" value="Genomic_DNA"/>
</dbReference>
<dbReference type="PANTHER" id="PTHR42800:SF1">
    <property type="entry name" value="EXOINULINASE INUD (AFU_ORTHOLOGUE AFUA_5G00480)"/>
    <property type="match status" value="1"/>
</dbReference>
<evidence type="ECO:0000313" key="8">
    <source>
        <dbReference type="Proteomes" id="UP001367676"/>
    </source>
</evidence>
<gene>
    <name evidence="7" type="ORF">V9T40_001491</name>
</gene>
<comment type="similarity">
    <text evidence="1 4">Belongs to the glycosyl hydrolase 32 family.</text>
</comment>
<dbReference type="InterPro" id="IPR013320">
    <property type="entry name" value="ConA-like_dom_sf"/>
</dbReference>
<sequence length="490" mass="56007">MVIYRPPDGWSNDPNGLVVVDEIKHLFFQYSPNSNQPQNLSWGHAISNDFVDWHDKGVALPYNSITKEERFSGSAVYDCNNTSSLGSNGGPVVAIYTSNYAEDSTFPDGSPVTKGTQSQSLAFSTDKGMTWKNYSENPVIKHPPPKYADQWQNFRDPKAFWYEPHGKWVLVAVLSELKKAILYSSLNLKNWTYMSDFSSKNAPPNAIWECPDLYEMKVVQQNVTKWVMSISSQPTENKIFEAMYYFVGSFDGYKFVEDKSQMQKRLDYGSDFYAGVTWNNVPNDLRLMIAWVDNWGYATNITDKYRGGLSLVRCLNLIERSNGQYKLIQKPNSDIYKYVKSQRSYTKAEVENGIEFGRNKAYNFIVTILLSRVNETGISLVIENEYHKEEAKIHYDHVNKTIYVEKLNILVDPSSNEKRVKHSAKFDPGLKMVLSIFIDAYALTVFCNEGEIVFTELLRIVTNSTNRTMRLSKGSNAGINVTQLWLAIKN</sequence>
<accession>A0AAN9TKB5</accession>
<evidence type="ECO:0000256" key="2">
    <source>
        <dbReference type="ARBA" id="ARBA00022801"/>
    </source>
</evidence>
<evidence type="ECO:0000256" key="3">
    <source>
        <dbReference type="ARBA" id="ARBA00023295"/>
    </source>
</evidence>
<reference evidence="7 8" key="1">
    <citation type="submission" date="2024-03" db="EMBL/GenBank/DDBJ databases">
        <title>Adaptation during the transition from Ophiocordyceps entomopathogen to insect associate is accompanied by gene loss and intensified selection.</title>
        <authorList>
            <person name="Ward C.M."/>
            <person name="Onetto C.A."/>
            <person name="Borneman A.R."/>
        </authorList>
    </citation>
    <scope>NUCLEOTIDE SEQUENCE [LARGE SCALE GENOMIC DNA]</scope>
    <source>
        <strain evidence="7">AWRI1</strain>
        <tissue evidence="7">Single Adult Female</tissue>
    </source>
</reference>
<dbReference type="InterPro" id="IPR023296">
    <property type="entry name" value="Glyco_hydro_beta-prop_sf"/>
</dbReference>
<organism evidence="7 8">
    <name type="scientific">Parthenolecanium corni</name>
    <dbReference type="NCBI Taxonomy" id="536013"/>
    <lineage>
        <taxon>Eukaryota</taxon>
        <taxon>Metazoa</taxon>
        <taxon>Ecdysozoa</taxon>
        <taxon>Arthropoda</taxon>
        <taxon>Hexapoda</taxon>
        <taxon>Insecta</taxon>
        <taxon>Pterygota</taxon>
        <taxon>Neoptera</taxon>
        <taxon>Paraneoptera</taxon>
        <taxon>Hemiptera</taxon>
        <taxon>Sternorrhyncha</taxon>
        <taxon>Coccoidea</taxon>
        <taxon>Coccidae</taxon>
        <taxon>Parthenolecanium</taxon>
    </lineage>
</organism>
<dbReference type="GO" id="GO:0005987">
    <property type="term" value="P:sucrose catabolic process"/>
    <property type="evidence" value="ECO:0007669"/>
    <property type="project" value="TreeGrafter"/>
</dbReference>
<dbReference type="AlphaFoldDB" id="A0AAN9TKB5"/>
<feature type="domain" description="Glycosyl hydrolase family 32 C-terminal" evidence="6">
    <location>
        <begin position="354"/>
        <end position="471"/>
    </location>
</feature>
<keyword evidence="8" id="KW-1185">Reference proteome</keyword>
<proteinExistence type="inferred from homology"/>
<dbReference type="InterPro" id="IPR013148">
    <property type="entry name" value="Glyco_hydro_32_N"/>
</dbReference>
<dbReference type="CDD" id="cd18622">
    <property type="entry name" value="GH32_Inu-like"/>
    <property type="match status" value="1"/>
</dbReference>
<dbReference type="InterPro" id="IPR001362">
    <property type="entry name" value="Glyco_hydro_32"/>
</dbReference>
<evidence type="ECO:0000256" key="1">
    <source>
        <dbReference type="ARBA" id="ARBA00009902"/>
    </source>
</evidence>
<dbReference type="SUPFAM" id="SSF49899">
    <property type="entry name" value="Concanavalin A-like lectins/glucanases"/>
    <property type="match status" value="1"/>
</dbReference>
<keyword evidence="3 4" id="KW-0326">Glycosidase</keyword>
<dbReference type="Gene3D" id="2.60.120.560">
    <property type="entry name" value="Exo-inulinase, domain 1"/>
    <property type="match status" value="1"/>
</dbReference>
<comment type="caution">
    <text evidence="7">The sequence shown here is derived from an EMBL/GenBank/DDBJ whole genome shotgun (WGS) entry which is preliminary data.</text>
</comment>
<dbReference type="PANTHER" id="PTHR42800">
    <property type="entry name" value="EXOINULINASE INUD (AFU_ORTHOLOGUE AFUA_5G00480)"/>
    <property type="match status" value="1"/>
</dbReference>
<evidence type="ECO:0000259" key="5">
    <source>
        <dbReference type="Pfam" id="PF00251"/>
    </source>
</evidence>
<evidence type="ECO:0000256" key="4">
    <source>
        <dbReference type="RuleBase" id="RU362110"/>
    </source>
</evidence>
<evidence type="ECO:0008006" key="9">
    <source>
        <dbReference type="Google" id="ProtNLM"/>
    </source>
</evidence>
<keyword evidence="2 4" id="KW-0378">Hydrolase</keyword>
<dbReference type="GO" id="GO:0004575">
    <property type="term" value="F:sucrose alpha-glucosidase activity"/>
    <property type="evidence" value="ECO:0007669"/>
    <property type="project" value="TreeGrafter"/>
</dbReference>